<reference evidence="2" key="2">
    <citation type="submission" date="2015-01" db="EMBL/GenBank/DDBJ databases">
        <title>Evolutionary Origins and Diversification of the Mycorrhizal Mutualists.</title>
        <authorList>
            <consortium name="DOE Joint Genome Institute"/>
            <consortium name="Mycorrhizal Genomics Consortium"/>
            <person name="Kohler A."/>
            <person name="Kuo A."/>
            <person name="Nagy L.G."/>
            <person name="Floudas D."/>
            <person name="Copeland A."/>
            <person name="Barry K.W."/>
            <person name="Cichocki N."/>
            <person name="Veneault-Fourrey C."/>
            <person name="LaButti K."/>
            <person name="Lindquist E.A."/>
            <person name="Lipzen A."/>
            <person name="Lundell T."/>
            <person name="Morin E."/>
            <person name="Murat C."/>
            <person name="Riley R."/>
            <person name="Ohm R."/>
            <person name="Sun H."/>
            <person name="Tunlid A."/>
            <person name="Henrissat B."/>
            <person name="Grigoriev I.V."/>
            <person name="Hibbett D.S."/>
            <person name="Martin F."/>
        </authorList>
    </citation>
    <scope>NUCLEOTIDE SEQUENCE [LARGE SCALE GENOMIC DNA]</scope>
    <source>
        <strain evidence="2">F 1598</strain>
    </source>
</reference>
<evidence type="ECO:0000313" key="1">
    <source>
        <dbReference type="EMBL" id="KIM84916.1"/>
    </source>
</evidence>
<organism evidence="1 2">
    <name type="scientific">Piloderma croceum (strain F 1598)</name>
    <dbReference type="NCBI Taxonomy" id="765440"/>
    <lineage>
        <taxon>Eukaryota</taxon>
        <taxon>Fungi</taxon>
        <taxon>Dikarya</taxon>
        <taxon>Basidiomycota</taxon>
        <taxon>Agaricomycotina</taxon>
        <taxon>Agaricomycetes</taxon>
        <taxon>Agaricomycetidae</taxon>
        <taxon>Atheliales</taxon>
        <taxon>Atheliaceae</taxon>
        <taxon>Piloderma</taxon>
    </lineage>
</organism>
<keyword evidence="2" id="KW-1185">Reference proteome</keyword>
<dbReference type="AlphaFoldDB" id="A0A0C3G2N4"/>
<accession>A0A0C3G2N4</accession>
<protein>
    <submittedName>
        <fullName evidence="1">Uncharacterized protein</fullName>
    </submittedName>
</protein>
<dbReference type="EMBL" id="KN832986">
    <property type="protein sequence ID" value="KIM84916.1"/>
    <property type="molecule type" value="Genomic_DNA"/>
</dbReference>
<proteinExistence type="predicted"/>
<reference evidence="1 2" key="1">
    <citation type="submission" date="2014-04" db="EMBL/GenBank/DDBJ databases">
        <authorList>
            <consortium name="DOE Joint Genome Institute"/>
            <person name="Kuo A."/>
            <person name="Tarkka M."/>
            <person name="Buscot F."/>
            <person name="Kohler A."/>
            <person name="Nagy L.G."/>
            <person name="Floudas D."/>
            <person name="Copeland A."/>
            <person name="Barry K.W."/>
            <person name="Cichocki N."/>
            <person name="Veneault-Fourrey C."/>
            <person name="LaButti K."/>
            <person name="Lindquist E.A."/>
            <person name="Lipzen A."/>
            <person name="Lundell T."/>
            <person name="Morin E."/>
            <person name="Murat C."/>
            <person name="Sun H."/>
            <person name="Tunlid A."/>
            <person name="Henrissat B."/>
            <person name="Grigoriev I.V."/>
            <person name="Hibbett D.S."/>
            <person name="Martin F."/>
            <person name="Nordberg H.P."/>
            <person name="Cantor M.N."/>
            <person name="Hua S.X."/>
        </authorList>
    </citation>
    <scope>NUCLEOTIDE SEQUENCE [LARGE SCALE GENOMIC DNA]</scope>
    <source>
        <strain evidence="1 2">F 1598</strain>
    </source>
</reference>
<sequence>MTPTLSSFASYVHMSVVNLLSRIGSVPSSRLHPHFSVLFSPFLAFAPAPSPPFLPAKITLYGTRHSTVHLYVYDLDQSSLVLLCPPTRLSYTTRNIHAYLSHTHTTHAWPLDEPTPVTRLTSSLSHFPRSVDLSI</sequence>
<evidence type="ECO:0000313" key="2">
    <source>
        <dbReference type="Proteomes" id="UP000054166"/>
    </source>
</evidence>
<dbReference type="InParanoid" id="A0A0C3G2N4"/>
<gene>
    <name evidence="1" type="ORF">PILCRDRAFT_5941</name>
</gene>
<dbReference type="HOGENOM" id="CLU_1886530_0_0_1"/>
<name>A0A0C3G2N4_PILCF</name>
<dbReference type="Proteomes" id="UP000054166">
    <property type="component" value="Unassembled WGS sequence"/>
</dbReference>